<dbReference type="EMBL" id="JACCKS010000007">
    <property type="protein sequence ID" value="NZA37973.1"/>
    <property type="molecule type" value="Genomic_DNA"/>
</dbReference>
<protein>
    <submittedName>
        <fullName evidence="3">Helix-turn-helix domain-containing protein</fullName>
    </submittedName>
</protein>
<name>A0A853JKT2_9FIRM</name>
<gene>
    <name evidence="3" type="ORF">H0N91_07410</name>
</gene>
<dbReference type="CDD" id="cd00093">
    <property type="entry name" value="HTH_XRE"/>
    <property type="match status" value="1"/>
</dbReference>
<evidence type="ECO:0000256" key="1">
    <source>
        <dbReference type="ARBA" id="ARBA00023125"/>
    </source>
</evidence>
<dbReference type="Pfam" id="PF04014">
    <property type="entry name" value="MazE_antitoxin"/>
    <property type="match status" value="1"/>
</dbReference>
<dbReference type="Gene3D" id="1.10.260.40">
    <property type="entry name" value="lambda repressor-like DNA-binding domains"/>
    <property type="match status" value="1"/>
</dbReference>
<dbReference type="SMART" id="SM00530">
    <property type="entry name" value="HTH_XRE"/>
    <property type="match status" value="1"/>
</dbReference>
<dbReference type="SUPFAM" id="SSF89447">
    <property type="entry name" value="AbrB/MazE/MraZ-like"/>
    <property type="match status" value="1"/>
</dbReference>
<dbReference type="Pfam" id="PF01381">
    <property type="entry name" value="HTH_3"/>
    <property type="match status" value="1"/>
</dbReference>
<dbReference type="Proteomes" id="UP000586254">
    <property type="component" value="Unassembled WGS sequence"/>
</dbReference>
<dbReference type="Gene3D" id="2.10.260.10">
    <property type="match status" value="1"/>
</dbReference>
<dbReference type="InterPro" id="IPR010982">
    <property type="entry name" value="Lambda_DNA-bd_dom_sf"/>
</dbReference>
<dbReference type="SUPFAM" id="SSF47413">
    <property type="entry name" value="lambda repressor-like DNA-binding domains"/>
    <property type="match status" value="1"/>
</dbReference>
<organism evidence="3 4">
    <name type="scientific">Eubacterium callanderi</name>
    <dbReference type="NCBI Taxonomy" id="53442"/>
    <lineage>
        <taxon>Bacteria</taxon>
        <taxon>Bacillati</taxon>
        <taxon>Bacillota</taxon>
        <taxon>Clostridia</taxon>
        <taxon>Eubacteriales</taxon>
        <taxon>Eubacteriaceae</taxon>
        <taxon>Eubacterium</taxon>
    </lineage>
</organism>
<dbReference type="PANTHER" id="PTHR46558:SF11">
    <property type="entry name" value="HTH-TYPE TRANSCRIPTIONAL REGULATOR XRE"/>
    <property type="match status" value="1"/>
</dbReference>
<dbReference type="InterPro" id="IPR037914">
    <property type="entry name" value="SpoVT-AbrB_sf"/>
</dbReference>
<sequence length="153" mass="17122">MKNMKNHLSMNLTALRKMNQYTQEEVASRIGVSRQAVAKWENGESAPDVINCNALAEMYNVSLDDLVNYNEKEKDGLAIPPKDKHMFGCVSVGERGQIVIPKKAREIFDIKPGDRLMVLGDEDPERAGIAIVKEDVFMELAAQIMDAVKRGEE</sequence>
<evidence type="ECO:0000313" key="4">
    <source>
        <dbReference type="Proteomes" id="UP000586254"/>
    </source>
</evidence>
<dbReference type="InterPro" id="IPR001387">
    <property type="entry name" value="Cro/C1-type_HTH"/>
</dbReference>
<dbReference type="SMART" id="SM00966">
    <property type="entry name" value="SpoVT_AbrB"/>
    <property type="match status" value="1"/>
</dbReference>
<dbReference type="AlphaFoldDB" id="A0A853JKT2"/>
<dbReference type="InterPro" id="IPR007159">
    <property type="entry name" value="SpoVT-AbrB_dom"/>
</dbReference>
<evidence type="ECO:0000313" key="3">
    <source>
        <dbReference type="EMBL" id="NZA37973.1"/>
    </source>
</evidence>
<proteinExistence type="predicted"/>
<dbReference type="PANTHER" id="PTHR46558">
    <property type="entry name" value="TRACRIPTIONAL REGULATORY PROTEIN-RELATED-RELATED"/>
    <property type="match status" value="1"/>
</dbReference>
<accession>A0A853JKT2</accession>
<dbReference type="GO" id="GO:0003677">
    <property type="term" value="F:DNA binding"/>
    <property type="evidence" value="ECO:0007669"/>
    <property type="project" value="UniProtKB-KW"/>
</dbReference>
<evidence type="ECO:0000259" key="2">
    <source>
        <dbReference type="PROSITE" id="PS50943"/>
    </source>
</evidence>
<dbReference type="NCBIfam" id="TIGR01439">
    <property type="entry name" value="lp_hng_hel_AbrB"/>
    <property type="match status" value="1"/>
</dbReference>
<feature type="domain" description="HTH cro/C1-type" evidence="2">
    <location>
        <begin position="12"/>
        <end position="66"/>
    </location>
</feature>
<keyword evidence="1" id="KW-0238">DNA-binding</keyword>
<reference evidence="3 4" key="1">
    <citation type="submission" date="2020-07" db="EMBL/GenBank/DDBJ databases">
        <title>Organ Donor 1.</title>
        <authorList>
            <person name="Marsh A.J."/>
            <person name="Azcarate-Peril M.A."/>
        </authorList>
    </citation>
    <scope>NUCLEOTIDE SEQUENCE [LARGE SCALE GENOMIC DNA]</scope>
    <source>
        <strain evidence="3 4">AMC0717</strain>
    </source>
</reference>
<comment type="caution">
    <text evidence="3">The sequence shown here is derived from an EMBL/GenBank/DDBJ whole genome shotgun (WGS) entry which is preliminary data.</text>
</comment>
<dbReference type="PROSITE" id="PS50943">
    <property type="entry name" value="HTH_CROC1"/>
    <property type="match status" value="1"/>
</dbReference>